<gene>
    <name evidence="1" type="ORF">SAMN05216323_10642</name>
</gene>
<dbReference type="EMBL" id="FMYP01000064">
    <property type="protein sequence ID" value="SDC93970.1"/>
    <property type="molecule type" value="Genomic_DNA"/>
</dbReference>
<evidence type="ECO:0000313" key="1">
    <source>
        <dbReference type="EMBL" id="SDC93970.1"/>
    </source>
</evidence>
<accession>A0A1G6QNJ5</accession>
<dbReference type="AlphaFoldDB" id="A0A1G6QNJ5"/>
<proteinExistence type="predicted"/>
<dbReference type="Proteomes" id="UP000199452">
    <property type="component" value="Unassembled WGS sequence"/>
</dbReference>
<evidence type="ECO:0000313" key="2">
    <source>
        <dbReference type="Proteomes" id="UP000199452"/>
    </source>
</evidence>
<dbReference type="STRING" id="1640674.SAMN05216323_10642"/>
<organism evidence="1 2">
    <name type="scientific">Williamwhitmania taraxaci</name>
    <dbReference type="NCBI Taxonomy" id="1640674"/>
    <lineage>
        <taxon>Bacteria</taxon>
        <taxon>Pseudomonadati</taxon>
        <taxon>Bacteroidota</taxon>
        <taxon>Bacteroidia</taxon>
        <taxon>Bacteroidales</taxon>
        <taxon>Williamwhitmaniaceae</taxon>
        <taxon>Williamwhitmania</taxon>
    </lineage>
</organism>
<reference evidence="1 2" key="1">
    <citation type="submission" date="2016-09" db="EMBL/GenBank/DDBJ databases">
        <authorList>
            <person name="Capua I."/>
            <person name="De Benedictis P."/>
            <person name="Joannis T."/>
            <person name="Lombin L.H."/>
            <person name="Cattoli G."/>
        </authorList>
    </citation>
    <scope>NUCLEOTIDE SEQUENCE [LARGE SCALE GENOMIC DNA]</scope>
    <source>
        <strain evidence="1 2">A7P-90m</strain>
    </source>
</reference>
<dbReference type="OrthoDB" id="680581at2"/>
<dbReference type="RefSeq" id="WP_125869882.1">
    <property type="nucleotide sequence ID" value="NZ_FMYP01000064.1"/>
</dbReference>
<sequence>MNNKEIEKDLNAKILKVTMTIKDQYPELSDFLEEMPATIPSEENVEITLKNLSAYYESLNSLLNKYKLEHPKSSK</sequence>
<keyword evidence="2" id="KW-1185">Reference proteome</keyword>
<protein>
    <submittedName>
        <fullName evidence="1">Uncharacterized protein</fullName>
    </submittedName>
</protein>
<name>A0A1G6QNJ5_9BACT</name>